<protein>
    <recommendedName>
        <fullName evidence="3">Secreted protein</fullName>
    </recommendedName>
</protein>
<keyword evidence="2" id="KW-1185">Reference proteome</keyword>
<accession>A0AAV4EKP9</accession>
<evidence type="ECO:0000313" key="1">
    <source>
        <dbReference type="EMBL" id="GFR61558.1"/>
    </source>
</evidence>
<name>A0AAV4EKP9_9GAST</name>
<reference evidence="1 2" key="1">
    <citation type="journal article" date="2021" name="Elife">
        <title>Chloroplast acquisition without the gene transfer in kleptoplastic sea slugs, Plakobranchus ocellatus.</title>
        <authorList>
            <person name="Maeda T."/>
            <person name="Takahashi S."/>
            <person name="Yoshida T."/>
            <person name="Shimamura S."/>
            <person name="Takaki Y."/>
            <person name="Nagai Y."/>
            <person name="Toyoda A."/>
            <person name="Suzuki Y."/>
            <person name="Arimoto A."/>
            <person name="Ishii H."/>
            <person name="Satoh N."/>
            <person name="Nishiyama T."/>
            <person name="Hasebe M."/>
            <person name="Maruyama T."/>
            <person name="Minagawa J."/>
            <person name="Obokata J."/>
            <person name="Shigenobu S."/>
        </authorList>
    </citation>
    <scope>NUCLEOTIDE SEQUENCE [LARGE SCALE GENOMIC DNA]</scope>
</reference>
<evidence type="ECO:0008006" key="3">
    <source>
        <dbReference type="Google" id="ProtNLM"/>
    </source>
</evidence>
<sequence length="93" mass="10312">MCVCVNGLINVALDLALCGALKDKTSDPGCRCDWRNVDIVLWFKHLAGNLVLFMSRVALTSSYGKLWPSFSVCSVLCPCETSRFALSFRSFSR</sequence>
<gene>
    <name evidence="1" type="ORF">ElyMa_003559900</name>
</gene>
<dbReference type="EMBL" id="BMAT01007294">
    <property type="protein sequence ID" value="GFR61558.1"/>
    <property type="molecule type" value="Genomic_DNA"/>
</dbReference>
<dbReference type="Proteomes" id="UP000762676">
    <property type="component" value="Unassembled WGS sequence"/>
</dbReference>
<dbReference type="AlphaFoldDB" id="A0AAV4EKP9"/>
<evidence type="ECO:0000313" key="2">
    <source>
        <dbReference type="Proteomes" id="UP000762676"/>
    </source>
</evidence>
<organism evidence="1 2">
    <name type="scientific">Elysia marginata</name>
    <dbReference type="NCBI Taxonomy" id="1093978"/>
    <lineage>
        <taxon>Eukaryota</taxon>
        <taxon>Metazoa</taxon>
        <taxon>Spiralia</taxon>
        <taxon>Lophotrochozoa</taxon>
        <taxon>Mollusca</taxon>
        <taxon>Gastropoda</taxon>
        <taxon>Heterobranchia</taxon>
        <taxon>Euthyneura</taxon>
        <taxon>Panpulmonata</taxon>
        <taxon>Sacoglossa</taxon>
        <taxon>Placobranchoidea</taxon>
        <taxon>Plakobranchidae</taxon>
        <taxon>Elysia</taxon>
    </lineage>
</organism>
<proteinExistence type="predicted"/>
<comment type="caution">
    <text evidence="1">The sequence shown here is derived from an EMBL/GenBank/DDBJ whole genome shotgun (WGS) entry which is preliminary data.</text>
</comment>